<sequence>MGSNSVEQLWDEINNIRNILMDKDEVSLLVFYEKTMAKVFLFSCASFFEAEMKKILEEYVKNYISDKKIAELVKNKILSRDYHTLFNWNAANINNFTGLFGADFKKRVETEIENNANFKESTNAFLDIGKERNQSAHNDFASYNLPKTIEEVHTLYEKAKEFPIKMKELLTERNDETNEISSNS</sequence>
<organism evidence="2 3">
    <name type="scientific">Capnocytophaga stomatis</name>
    <dbReference type="NCBI Taxonomy" id="1848904"/>
    <lineage>
        <taxon>Bacteria</taxon>
        <taxon>Pseudomonadati</taxon>
        <taxon>Bacteroidota</taxon>
        <taxon>Flavobacteriia</taxon>
        <taxon>Flavobacteriales</taxon>
        <taxon>Flavobacteriaceae</taxon>
        <taxon>Capnocytophaga</taxon>
    </lineage>
</organism>
<gene>
    <name evidence="2" type="ORF">CGC58_03340</name>
</gene>
<evidence type="ECO:0000259" key="1">
    <source>
        <dbReference type="Pfam" id="PF18735"/>
    </source>
</evidence>
<evidence type="ECO:0000313" key="3">
    <source>
        <dbReference type="Proteomes" id="UP000217348"/>
    </source>
</evidence>
<evidence type="ECO:0000313" key="2">
    <source>
        <dbReference type="EMBL" id="ATA88843.1"/>
    </source>
</evidence>
<dbReference type="InterPro" id="IPR041519">
    <property type="entry name" value="HEPN_RiboL-PSP"/>
</dbReference>
<reference evidence="3" key="1">
    <citation type="submission" date="2017-06" db="EMBL/GenBank/DDBJ databases">
        <title>Capnocytophaga spp. assemblies.</title>
        <authorList>
            <person name="Gulvik C.A."/>
        </authorList>
    </citation>
    <scope>NUCLEOTIDE SEQUENCE [LARGE SCALE GENOMIC DNA]</scope>
    <source>
        <strain evidence="3">H2177</strain>
    </source>
</reference>
<dbReference type="AlphaFoldDB" id="A0A250FUS4"/>
<name>A0A250FUS4_9FLAO</name>
<feature type="domain" description="RiboL-PSP-HEPN" evidence="1">
    <location>
        <begin position="11"/>
        <end position="170"/>
    </location>
</feature>
<protein>
    <recommendedName>
        <fullName evidence="1">RiboL-PSP-HEPN domain-containing protein</fullName>
    </recommendedName>
</protein>
<dbReference type="Pfam" id="PF18735">
    <property type="entry name" value="HEPN_RiboL-PSP"/>
    <property type="match status" value="1"/>
</dbReference>
<dbReference type="Proteomes" id="UP000217348">
    <property type="component" value="Chromosome"/>
</dbReference>
<dbReference type="RefSeq" id="WP_095895112.1">
    <property type="nucleotide sequence ID" value="NZ_CP022387.1"/>
</dbReference>
<dbReference type="KEGG" id="csto:CGC58_03340"/>
<proteinExistence type="predicted"/>
<dbReference type="EMBL" id="CP022387">
    <property type="protein sequence ID" value="ATA88843.1"/>
    <property type="molecule type" value="Genomic_DNA"/>
</dbReference>
<accession>A0A250FUS4</accession>